<evidence type="ECO:0000313" key="2">
    <source>
        <dbReference type="EMBL" id="QJH99572.1"/>
    </source>
</evidence>
<accession>A0A6H2A2P2</accession>
<protein>
    <submittedName>
        <fullName evidence="1">Uncharacterized protein</fullName>
    </submittedName>
</protein>
<name>A0A6H2A2P2_9ZZZZ</name>
<reference evidence="1" key="1">
    <citation type="submission" date="2020-03" db="EMBL/GenBank/DDBJ databases">
        <title>The deep terrestrial virosphere.</title>
        <authorList>
            <person name="Holmfeldt K."/>
            <person name="Nilsson E."/>
            <person name="Simone D."/>
            <person name="Lopez-Fernandez M."/>
            <person name="Wu X."/>
            <person name="de Brujin I."/>
            <person name="Lundin D."/>
            <person name="Andersson A."/>
            <person name="Bertilsson S."/>
            <person name="Dopson M."/>
        </authorList>
    </citation>
    <scope>NUCLEOTIDE SEQUENCE</scope>
    <source>
        <strain evidence="1">TM448A03825</strain>
        <strain evidence="2">TM448B01620</strain>
    </source>
</reference>
<dbReference type="EMBL" id="MT144445">
    <property type="protein sequence ID" value="QJA53720.1"/>
    <property type="molecule type" value="Genomic_DNA"/>
</dbReference>
<proteinExistence type="predicted"/>
<organism evidence="1">
    <name type="scientific">viral metagenome</name>
    <dbReference type="NCBI Taxonomy" id="1070528"/>
    <lineage>
        <taxon>unclassified sequences</taxon>
        <taxon>metagenomes</taxon>
        <taxon>organismal metagenomes</taxon>
    </lineage>
</organism>
<dbReference type="AlphaFoldDB" id="A0A6H2A2P2"/>
<evidence type="ECO:0000313" key="1">
    <source>
        <dbReference type="EMBL" id="QJA53720.1"/>
    </source>
</evidence>
<sequence>MICTRCEGTGFLNNHLGPANLLTSEGVPEMDAEQLRQWTICNPSDFQVCDCCGSGGEWYDQPGEHYNTDDPQGPSGPYAYNGGLCECH</sequence>
<gene>
    <name evidence="1" type="ORF">TM448A03825_0005</name>
    <name evidence="2" type="ORF">TM448B01620_0014</name>
</gene>
<dbReference type="EMBL" id="MT144797">
    <property type="protein sequence ID" value="QJH99572.1"/>
    <property type="molecule type" value="Genomic_DNA"/>
</dbReference>